<dbReference type="RefSeq" id="WP_093383372.1">
    <property type="nucleotide sequence ID" value="NZ_FOTW01000005.1"/>
</dbReference>
<evidence type="ECO:0000313" key="4">
    <source>
        <dbReference type="Proteomes" id="UP000199470"/>
    </source>
</evidence>
<protein>
    <submittedName>
        <fullName evidence="3">3-oxoacyl-[acyl-carrier protein] reductase</fullName>
    </submittedName>
</protein>
<dbReference type="InterPro" id="IPR050259">
    <property type="entry name" value="SDR"/>
</dbReference>
<dbReference type="InterPro" id="IPR057326">
    <property type="entry name" value="KR_dom"/>
</dbReference>
<dbReference type="OrthoDB" id="9802564at2"/>
<dbReference type="SUPFAM" id="SSF51735">
    <property type="entry name" value="NAD(P)-binding Rossmann-fold domains"/>
    <property type="match status" value="1"/>
</dbReference>
<sequence>MSDVLIKMSRNRAGAALIKALGLPNPVELARAEGGYVALPFTGKTVLLAGAAGGYAAEALSGAAGAAGATPLRQAPADAAARIDVVLLDATGCATPAALRALYDSFHPLMRRVARNGRVLIVAAPPELAAEPVAAAAARGVEGFNRSLGKELGKQGITVNLAYVAPDAVDRLAGVLRFFGGVQTTYVSGQTLRLTARVAAPAALPHTAALAGKVALVTGAARGIGLATAQRLAQEGAHVVCLDVPAAAEELARVCGAMGATALPLDIATAEAPARLAAFLKEKFGGVDIVVHNAGITRDRTLANMKEHYWDMVVGINFAAIVAIDAELLAGGALRDEGRVVCLSSISGVAGNYGQTNYATSKAALIGYVAAQAPLLAPRGIAINAIAPGFIETAMTAQMPFLSREIGRRANSLQQGGQPRDAAELIAFLCTPGCYGVSGETIRVCGQGLIGA</sequence>
<keyword evidence="4" id="KW-1185">Reference proteome</keyword>
<dbReference type="InterPro" id="IPR036291">
    <property type="entry name" value="NAD(P)-bd_dom_sf"/>
</dbReference>
<evidence type="ECO:0000256" key="1">
    <source>
        <dbReference type="ARBA" id="ARBA00006484"/>
    </source>
</evidence>
<dbReference type="EMBL" id="FOTW01000005">
    <property type="protein sequence ID" value="SFL53056.1"/>
    <property type="molecule type" value="Genomic_DNA"/>
</dbReference>
<dbReference type="InterPro" id="IPR020904">
    <property type="entry name" value="Sc_DH/Rdtase_CS"/>
</dbReference>
<dbReference type="PRINTS" id="PR00080">
    <property type="entry name" value="SDRFAMILY"/>
</dbReference>
<dbReference type="STRING" id="758825.SAMN02982985_00537"/>
<feature type="domain" description="Ketoreductase" evidence="2">
    <location>
        <begin position="213"/>
        <end position="389"/>
    </location>
</feature>
<name>A0A1I4IH03_9BURK</name>
<dbReference type="PANTHER" id="PTHR42879">
    <property type="entry name" value="3-OXOACYL-(ACYL-CARRIER-PROTEIN) REDUCTASE"/>
    <property type="match status" value="1"/>
</dbReference>
<dbReference type="Proteomes" id="UP000199470">
    <property type="component" value="Unassembled WGS sequence"/>
</dbReference>
<comment type="similarity">
    <text evidence="1">Belongs to the short-chain dehydrogenases/reductases (SDR) family.</text>
</comment>
<dbReference type="Gene3D" id="3.40.50.720">
    <property type="entry name" value="NAD(P)-binding Rossmann-like Domain"/>
    <property type="match status" value="2"/>
</dbReference>
<dbReference type="PROSITE" id="PS00061">
    <property type="entry name" value="ADH_SHORT"/>
    <property type="match status" value="1"/>
</dbReference>
<proteinExistence type="inferred from homology"/>
<evidence type="ECO:0000259" key="2">
    <source>
        <dbReference type="SMART" id="SM00822"/>
    </source>
</evidence>
<dbReference type="AlphaFoldDB" id="A0A1I4IH03"/>
<dbReference type="PRINTS" id="PR00081">
    <property type="entry name" value="GDHRDH"/>
</dbReference>
<evidence type="ECO:0000313" key="3">
    <source>
        <dbReference type="EMBL" id="SFL53056.1"/>
    </source>
</evidence>
<gene>
    <name evidence="3" type="ORF">SAMN02982985_00537</name>
</gene>
<dbReference type="PANTHER" id="PTHR42879:SF2">
    <property type="entry name" value="3-OXOACYL-[ACYL-CARRIER-PROTEIN] REDUCTASE FABG"/>
    <property type="match status" value="1"/>
</dbReference>
<organism evidence="3 4">
    <name type="scientific">Rugamonas rubra</name>
    <dbReference type="NCBI Taxonomy" id="758825"/>
    <lineage>
        <taxon>Bacteria</taxon>
        <taxon>Pseudomonadati</taxon>
        <taxon>Pseudomonadota</taxon>
        <taxon>Betaproteobacteria</taxon>
        <taxon>Burkholderiales</taxon>
        <taxon>Oxalobacteraceae</taxon>
        <taxon>Telluria group</taxon>
        <taxon>Rugamonas</taxon>
    </lineage>
</organism>
<accession>A0A1I4IH03</accession>
<reference evidence="3 4" key="1">
    <citation type="submission" date="2016-10" db="EMBL/GenBank/DDBJ databases">
        <authorList>
            <person name="de Groot N.N."/>
        </authorList>
    </citation>
    <scope>NUCLEOTIDE SEQUENCE [LARGE SCALE GENOMIC DNA]</scope>
    <source>
        <strain evidence="3 4">ATCC 43154</strain>
    </source>
</reference>
<dbReference type="Pfam" id="PF13561">
    <property type="entry name" value="adh_short_C2"/>
    <property type="match status" value="1"/>
</dbReference>
<dbReference type="GO" id="GO:0032787">
    <property type="term" value="P:monocarboxylic acid metabolic process"/>
    <property type="evidence" value="ECO:0007669"/>
    <property type="project" value="UniProtKB-ARBA"/>
</dbReference>
<dbReference type="FunFam" id="3.40.50.720:FF:000338">
    <property type="entry name" value="3-oxoacyl-ACP reductase FabG"/>
    <property type="match status" value="1"/>
</dbReference>
<dbReference type="InterPro" id="IPR002347">
    <property type="entry name" value="SDR_fam"/>
</dbReference>
<dbReference type="SMART" id="SM00822">
    <property type="entry name" value="PKS_KR"/>
    <property type="match status" value="1"/>
</dbReference>
<dbReference type="NCBIfam" id="NF006110">
    <property type="entry name" value="PRK08261.1"/>
    <property type="match status" value="1"/>
</dbReference>